<dbReference type="EMBL" id="UZAM01008468">
    <property type="protein sequence ID" value="VDP05103.1"/>
    <property type="molecule type" value="Genomic_DNA"/>
</dbReference>
<reference evidence="1 2" key="2">
    <citation type="submission" date="2018-11" db="EMBL/GenBank/DDBJ databases">
        <authorList>
            <consortium name="Pathogen Informatics"/>
        </authorList>
    </citation>
    <scope>NUCLEOTIDE SEQUENCE [LARGE SCALE GENOMIC DNA]</scope>
</reference>
<evidence type="ECO:0000313" key="1">
    <source>
        <dbReference type="EMBL" id="VDP05103.1"/>
    </source>
</evidence>
<reference evidence="3" key="1">
    <citation type="submission" date="2016-06" db="UniProtKB">
        <authorList>
            <consortium name="WormBaseParasite"/>
        </authorList>
    </citation>
    <scope>IDENTIFICATION</scope>
</reference>
<accession>A0A183IM18</accession>
<evidence type="ECO:0000313" key="2">
    <source>
        <dbReference type="Proteomes" id="UP000270296"/>
    </source>
</evidence>
<dbReference type="Proteomes" id="UP000270296">
    <property type="component" value="Unassembled WGS sequence"/>
</dbReference>
<dbReference type="WBParaSite" id="SBAD_0000486001-mRNA-1">
    <property type="protein sequence ID" value="SBAD_0000486001-mRNA-1"/>
    <property type="gene ID" value="SBAD_0000486001"/>
</dbReference>
<protein>
    <submittedName>
        <fullName evidence="3">Endo/exonuclease/phosphatase domain-containing protein</fullName>
    </submittedName>
</protein>
<evidence type="ECO:0000313" key="3">
    <source>
        <dbReference type="WBParaSite" id="SBAD_0000486001-mRNA-1"/>
    </source>
</evidence>
<keyword evidence="2" id="KW-1185">Reference proteome</keyword>
<gene>
    <name evidence="1" type="ORF">SBAD_LOCUS4664</name>
</gene>
<sequence>MVPSLKKCSPLSEVPNTEAHVLMGGFNADGGVDAEKWNGVIGKNGPSDLKNNMIMLQFPVNNGQSNMITFFDRRKVHLYTWYRKVCSQKSMNDLTILY</sequence>
<organism evidence="3">
    <name type="scientific">Soboliphyme baturini</name>
    <dbReference type="NCBI Taxonomy" id="241478"/>
    <lineage>
        <taxon>Eukaryota</taxon>
        <taxon>Metazoa</taxon>
        <taxon>Ecdysozoa</taxon>
        <taxon>Nematoda</taxon>
        <taxon>Enoplea</taxon>
        <taxon>Dorylaimia</taxon>
        <taxon>Dioctophymatida</taxon>
        <taxon>Dioctophymatoidea</taxon>
        <taxon>Soboliphymatidae</taxon>
        <taxon>Soboliphyme</taxon>
    </lineage>
</organism>
<dbReference type="OrthoDB" id="5862865at2759"/>
<dbReference type="AlphaFoldDB" id="A0A183IM18"/>
<proteinExistence type="predicted"/>
<name>A0A183IM18_9BILA</name>